<evidence type="ECO:0000259" key="2">
    <source>
        <dbReference type="Pfam" id="PF00487"/>
    </source>
</evidence>
<dbReference type="Pfam" id="PF00487">
    <property type="entry name" value="FA_desaturase"/>
    <property type="match status" value="1"/>
</dbReference>
<feature type="transmembrane region" description="Helical" evidence="1">
    <location>
        <begin position="20"/>
        <end position="46"/>
    </location>
</feature>
<keyword evidence="1" id="KW-0812">Transmembrane</keyword>
<organism evidence="3 4">
    <name type="scientific">Thiothrix eikelboomii</name>
    <dbReference type="NCBI Taxonomy" id="92487"/>
    <lineage>
        <taxon>Bacteria</taxon>
        <taxon>Pseudomonadati</taxon>
        <taxon>Pseudomonadota</taxon>
        <taxon>Gammaproteobacteria</taxon>
        <taxon>Thiotrichales</taxon>
        <taxon>Thiotrichaceae</taxon>
        <taxon>Thiothrix</taxon>
    </lineage>
</organism>
<accession>A0A1T4XWF5</accession>
<dbReference type="InterPro" id="IPR005804">
    <property type="entry name" value="FA_desaturase_dom"/>
</dbReference>
<dbReference type="Proteomes" id="UP000190460">
    <property type="component" value="Unassembled WGS sequence"/>
</dbReference>
<dbReference type="AlphaFoldDB" id="A0A1T4XWF5"/>
<gene>
    <name evidence="3" type="ORF">SAMN02745130_03584</name>
</gene>
<evidence type="ECO:0000256" key="1">
    <source>
        <dbReference type="SAM" id="Phobius"/>
    </source>
</evidence>
<keyword evidence="1" id="KW-0472">Membrane</keyword>
<protein>
    <submittedName>
        <fullName evidence="3">Fatty acid desaturase</fullName>
    </submittedName>
</protein>
<sequence>MQTAFKKIEYLTLSLLLGTYLSWGLLTSLHALLPLWLVIPLLTVLLSFQGSLQHEVIHYHPLPWQSVNEYLASPPLVLYLPFIIYRDTHRQHHVLEHISDPSQDPESAYVTAAQWAAMPIYLQQLRRINNTLLGRFLLGPALGITSFLWAEFKKLKAGDKYTIHAWLSYLPWLLVVVAWLVYWQFPLGWYVVACYFSYSLTAIRIFAEHQAVAIPEQRTVVVESNGVLSYLFLQNNLHAVHHKYPALPWYKLRAKYLQEREAILEENGNYCLASYFELFKRYAWKPKEDVVHPL</sequence>
<evidence type="ECO:0000313" key="4">
    <source>
        <dbReference type="Proteomes" id="UP000190460"/>
    </source>
</evidence>
<feature type="transmembrane region" description="Helical" evidence="1">
    <location>
        <begin position="67"/>
        <end position="85"/>
    </location>
</feature>
<evidence type="ECO:0000313" key="3">
    <source>
        <dbReference type="EMBL" id="SKA93840.1"/>
    </source>
</evidence>
<keyword evidence="1" id="KW-1133">Transmembrane helix</keyword>
<dbReference type="STRING" id="92487.SAMN02745130_03584"/>
<feature type="transmembrane region" description="Helical" evidence="1">
    <location>
        <begin position="132"/>
        <end position="150"/>
    </location>
</feature>
<feature type="domain" description="Fatty acid desaturase" evidence="2">
    <location>
        <begin position="34"/>
        <end position="267"/>
    </location>
</feature>
<dbReference type="RefSeq" id="WP_159448674.1">
    <property type="nucleotide sequence ID" value="NZ_FUYB01000025.1"/>
</dbReference>
<proteinExistence type="predicted"/>
<reference evidence="3 4" key="1">
    <citation type="submission" date="2017-02" db="EMBL/GenBank/DDBJ databases">
        <authorList>
            <person name="Peterson S.W."/>
        </authorList>
    </citation>
    <scope>NUCLEOTIDE SEQUENCE [LARGE SCALE GENOMIC DNA]</scope>
    <source>
        <strain evidence="3 4">ATCC 49788</strain>
    </source>
</reference>
<keyword evidence="4" id="KW-1185">Reference proteome</keyword>
<dbReference type="OrthoDB" id="784276at2"/>
<feature type="transmembrane region" description="Helical" evidence="1">
    <location>
        <begin position="162"/>
        <end position="181"/>
    </location>
</feature>
<dbReference type="EMBL" id="FUYB01000025">
    <property type="protein sequence ID" value="SKA93840.1"/>
    <property type="molecule type" value="Genomic_DNA"/>
</dbReference>
<name>A0A1T4XWF5_9GAMM</name>
<dbReference type="GO" id="GO:0006629">
    <property type="term" value="P:lipid metabolic process"/>
    <property type="evidence" value="ECO:0007669"/>
    <property type="project" value="InterPro"/>
</dbReference>